<dbReference type="Gene3D" id="1.10.510.10">
    <property type="entry name" value="Transferase(Phosphotransferase) domain 1"/>
    <property type="match status" value="1"/>
</dbReference>
<reference evidence="2 3" key="1">
    <citation type="submission" date="2023-01" db="EMBL/GenBank/DDBJ databases">
        <authorList>
            <person name="Kreplak J."/>
        </authorList>
    </citation>
    <scope>NUCLEOTIDE SEQUENCE [LARGE SCALE GENOMIC DNA]</scope>
</reference>
<dbReference type="Proteomes" id="UP001157006">
    <property type="component" value="Chromosome 4"/>
</dbReference>
<accession>A0AAV1AE18</accession>
<evidence type="ECO:0000259" key="1">
    <source>
        <dbReference type="PROSITE" id="PS50011"/>
    </source>
</evidence>
<dbReference type="PROSITE" id="PS50011">
    <property type="entry name" value="PROTEIN_KINASE_DOM"/>
    <property type="match status" value="1"/>
</dbReference>
<keyword evidence="3" id="KW-1185">Reference proteome</keyword>
<organism evidence="2 3">
    <name type="scientific">Vicia faba</name>
    <name type="common">Broad bean</name>
    <name type="synonym">Faba vulgaris</name>
    <dbReference type="NCBI Taxonomy" id="3906"/>
    <lineage>
        <taxon>Eukaryota</taxon>
        <taxon>Viridiplantae</taxon>
        <taxon>Streptophyta</taxon>
        <taxon>Embryophyta</taxon>
        <taxon>Tracheophyta</taxon>
        <taxon>Spermatophyta</taxon>
        <taxon>Magnoliopsida</taxon>
        <taxon>eudicotyledons</taxon>
        <taxon>Gunneridae</taxon>
        <taxon>Pentapetalae</taxon>
        <taxon>rosids</taxon>
        <taxon>fabids</taxon>
        <taxon>Fabales</taxon>
        <taxon>Fabaceae</taxon>
        <taxon>Papilionoideae</taxon>
        <taxon>50 kb inversion clade</taxon>
        <taxon>NPAAA clade</taxon>
        <taxon>Hologalegina</taxon>
        <taxon>IRL clade</taxon>
        <taxon>Fabeae</taxon>
        <taxon>Vicia</taxon>
    </lineage>
</organism>
<dbReference type="InterPro" id="IPR020845">
    <property type="entry name" value="AMP-binding_CS"/>
</dbReference>
<dbReference type="InterPro" id="IPR000873">
    <property type="entry name" value="AMP-dep_synth/lig_dom"/>
</dbReference>
<dbReference type="GO" id="GO:0016020">
    <property type="term" value="C:membrane"/>
    <property type="evidence" value="ECO:0007669"/>
    <property type="project" value="TreeGrafter"/>
</dbReference>
<dbReference type="PROSITE" id="PS00455">
    <property type="entry name" value="AMP_BINDING"/>
    <property type="match status" value="1"/>
</dbReference>
<dbReference type="Gene3D" id="3.40.1820.20">
    <property type="match status" value="1"/>
</dbReference>
<evidence type="ECO:0000313" key="2">
    <source>
        <dbReference type="EMBL" id="CAI8607662.1"/>
    </source>
</evidence>
<proteinExistence type="predicted"/>
<dbReference type="Pfam" id="PF00069">
    <property type="entry name" value="Pkinase"/>
    <property type="match status" value="1"/>
</dbReference>
<dbReference type="EMBL" id="OX451739">
    <property type="protein sequence ID" value="CAI8607662.1"/>
    <property type="molecule type" value="Genomic_DNA"/>
</dbReference>
<dbReference type="GO" id="GO:0010143">
    <property type="term" value="P:cutin biosynthetic process"/>
    <property type="evidence" value="ECO:0007669"/>
    <property type="project" value="TreeGrafter"/>
</dbReference>
<gene>
    <name evidence="2" type="ORF">VFH_IV048760</name>
</gene>
<dbReference type="GO" id="GO:0004467">
    <property type="term" value="F:long-chain fatty acid-CoA ligase activity"/>
    <property type="evidence" value="ECO:0007669"/>
    <property type="project" value="UniProtKB-ARBA"/>
</dbReference>
<feature type="domain" description="Protein kinase" evidence="1">
    <location>
        <begin position="1"/>
        <end position="245"/>
    </location>
</feature>
<dbReference type="AlphaFoldDB" id="A0AAV1AE18"/>
<dbReference type="Gene3D" id="3.40.50.12780">
    <property type="entry name" value="N-terminal domain of ligase-like"/>
    <property type="match status" value="1"/>
</dbReference>
<dbReference type="InterPro" id="IPR011009">
    <property type="entry name" value="Kinase-like_dom_sf"/>
</dbReference>
<dbReference type="SUPFAM" id="SSF56801">
    <property type="entry name" value="Acetyl-CoA synthetase-like"/>
    <property type="match status" value="1"/>
</dbReference>
<dbReference type="SMART" id="SM00220">
    <property type="entry name" value="S_TKc"/>
    <property type="match status" value="1"/>
</dbReference>
<dbReference type="GO" id="GO:0005524">
    <property type="term" value="F:ATP binding"/>
    <property type="evidence" value="ECO:0007669"/>
    <property type="project" value="InterPro"/>
</dbReference>
<sequence>MGSCVTRHSYQLTWSKSFSFFLFSSLPDITGFHHNHVFSSFQPPSTPSIFISTTHHHQQHFFLLPHFPLHLLQQPPPPSSLQSHRDLKPQNLLLDQQQGILKIADLGLGRAFTVPLKSYTHEIVTLWYRAPEVLLGSTTYSTRVDIWSVGCIFGYFPISQACNSSAVTYVPLYDTLGPNAVEFIINHAEVSIAFVQENKIASILSCLGRCSSNLKTIVSFGNVSVAQKKEAEEFGASCFSWEEFLQLGSLDWDLPLKKKTDICTIMYTSGTTGEPKGVIIKNEAFMSEVLSIDQIIMLTDRVINNLYSDYNLVSIYQHEETKRTIIRMEQGVHSFTQKAMASHGALAMLYGCHSNYYIKKPEVQEEAQNGQVELEKHVITKTLTKPSEAYYDAKNLPHVLVSTKICFV</sequence>
<protein>
    <recommendedName>
        <fullName evidence="1">Protein kinase domain-containing protein</fullName>
    </recommendedName>
</protein>
<dbReference type="GO" id="GO:0004672">
    <property type="term" value="F:protein kinase activity"/>
    <property type="evidence" value="ECO:0007669"/>
    <property type="project" value="InterPro"/>
</dbReference>
<dbReference type="InterPro" id="IPR000719">
    <property type="entry name" value="Prot_kinase_dom"/>
</dbReference>
<name>A0AAV1AE18_VICFA</name>
<dbReference type="SUPFAM" id="SSF56112">
    <property type="entry name" value="Protein kinase-like (PK-like)"/>
    <property type="match status" value="1"/>
</dbReference>
<evidence type="ECO:0000313" key="3">
    <source>
        <dbReference type="Proteomes" id="UP001157006"/>
    </source>
</evidence>
<dbReference type="PANTHER" id="PTHR43272:SF4">
    <property type="entry name" value="LONG CHAIN ACYL-COA SYNTHETASE 2"/>
    <property type="match status" value="1"/>
</dbReference>
<dbReference type="InterPro" id="IPR042099">
    <property type="entry name" value="ANL_N_sf"/>
</dbReference>
<dbReference type="PANTHER" id="PTHR43272">
    <property type="entry name" value="LONG-CHAIN-FATTY-ACID--COA LIGASE"/>
    <property type="match status" value="1"/>
</dbReference>
<dbReference type="GO" id="GO:0005783">
    <property type="term" value="C:endoplasmic reticulum"/>
    <property type="evidence" value="ECO:0007669"/>
    <property type="project" value="TreeGrafter"/>
</dbReference>
<dbReference type="GO" id="GO:0010025">
    <property type="term" value="P:wax biosynthetic process"/>
    <property type="evidence" value="ECO:0007669"/>
    <property type="project" value="TreeGrafter"/>
</dbReference>
<dbReference type="Pfam" id="PF00501">
    <property type="entry name" value="AMP-binding"/>
    <property type="match status" value="1"/>
</dbReference>